<keyword evidence="3" id="KW-0614">Plasmid</keyword>
<dbReference type="Proteomes" id="UP000061018">
    <property type="component" value="Plasmid pSAM1"/>
</dbReference>
<feature type="compositionally biased region" description="Low complexity" evidence="1">
    <location>
        <begin position="28"/>
        <end position="65"/>
    </location>
</feature>
<feature type="signal peptide" evidence="2">
    <location>
        <begin position="1"/>
        <end position="24"/>
    </location>
</feature>
<name>A0A0K2B6E0_STRA7</name>
<sequence length="75" mass="7260">MKQPLRRLLAGLSLTAATLGGTLAATGTAAATAPPDTAWGAPAPTTGDDGTDDTAWGTPPTTGGPSVTPLDTAWG</sequence>
<organism evidence="3 4">
    <name type="scientific">Streptomyces ambofaciens (strain ATCC 23877 / 3486 / DSM 40053 / JCM 4204 / NBRC 12836 / NRRL B-2516)</name>
    <dbReference type="NCBI Taxonomy" id="278992"/>
    <lineage>
        <taxon>Bacteria</taxon>
        <taxon>Bacillati</taxon>
        <taxon>Actinomycetota</taxon>
        <taxon>Actinomycetes</taxon>
        <taxon>Kitasatosporales</taxon>
        <taxon>Streptomycetaceae</taxon>
        <taxon>Streptomyces</taxon>
    </lineage>
</organism>
<evidence type="ECO:0000313" key="4">
    <source>
        <dbReference type="Proteomes" id="UP000061018"/>
    </source>
</evidence>
<evidence type="ECO:0008006" key="5">
    <source>
        <dbReference type="Google" id="ProtNLM"/>
    </source>
</evidence>
<reference evidence="4" key="1">
    <citation type="journal article" date="2015" name="J. Biotechnol.">
        <title>Complete genome sequence of Streptomyces ambofaciens ATCC 23877, the spiramycin producer.</title>
        <authorList>
            <person name="Thibessard A."/>
            <person name="Haas D."/>
            <person name="Gerbaud C."/>
            <person name="Aigle B."/>
            <person name="Lautru S."/>
            <person name="Pernodet J.L."/>
            <person name="Leblond P."/>
        </authorList>
    </citation>
    <scope>NUCLEOTIDE SEQUENCE [LARGE SCALE GENOMIC DNA]</scope>
    <source>
        <strain evidence="4">ATCC 23877 / 3486 / DSM 40053 / JCM 4204 / NBRC 12836 / NRRL B-2516</strain>
        <plasmid evidence="4">pSAM1</plasmid>
    </source>
</reference>
<keyword evidence="2" id="KW-0732">Signal</keyword>
<evidence type="ECO:0000256" key="1">
    <source>
        <dbReference type="SAM" id="MobiDB-lite"/>
    </source>
</evidence>
<proteinExistence type="predicted"/>
<evidence type="ECO:0000313" key="3">
    <source>
        <dbReference type="EMBL" id="AKZ60741.1"/>
    </source>
</evidence>
<dbReference type="EMBL" id="CP012383">
    <property type="protein sequence ID" value="AKZ60741.1"/>
    <property type="molecule type" value="Genomic_DNA"/>
</dbReference>
<feature type="region of interest" description="Disordered" evidence="1">
    <location>
        <begin position="28"/>
        <end position="75"/>
    </location>
</feature>
<dbReference type="RefSeq" id="WP_053143246.1">
    <property type="nucleotide sequence ID" value="NZ_CP012383.1"/>
</dbReference>
<accession>A0A0K2B6E0</accession>
<protein>
    <recommendedName>
        <fullName evidence="5">Secreted protein</fullName>
    </recommendedName>
</protein>
<gene>
    <name evidence="3" type="ORF">SAM23877_p032</name>
</gene>
<dbReference type="KEGG" id="samb:SAM23877_p032"/>
<evidence type="ECO:0000256" key="2">
    <source>
        <dbReference type="SAM" id="SignalP"/>
    </source>
</evidence>
<feature type="chain" id="PRO_5038685260" description="Secreted protein" evidence="2">
    <location>
        <begin position="25"/>
        <end position="75"/>
    </location>
</feature>
<geneLocation type="plasmid" evidence="3 4">
    <name>pSAM1</name>
</geneLocation>
<dbReference type="AlphaFoldDB" id="A0A0K2B6E0"/>